<dbReference type="PRINTS" id="PR00344">
    <property type="entry name" value="BCTRLSENSOR"/>
</dbReference>
<dbReference type="SUPFAM" id="SSF55874">
    <property type="entry name" value="ATPase domain of HSP90 chaperone/DNA topoisomerase II/histidine kinase"/>
    <property type="match status" value="1"/>
</dbReference>
<keyword evidence="4" id="KW-0808">Transferase</keyword>
<dbReference type="PANTHER" id="PTHR43065">
    <property type="entry name" value="SENSOR HISTIDINE KINASE"/>
    <property type="match status" value="1"/>
</dbReference>
<dbReference type="Gene3D" id="3.30.565.10">
    <property type="entry name" value="Histidine kinase-like ATPase, C-terminal domain"/>
    <property type="match status" value="1"/>
</dbReference>
<evidence type="ECO:0000259" key="7">
    <source>
        <dbReference type="PROSITE" id="PS50109"/>
    </source>
</evidence>
<dbReference type="SMART" id="SM00388">
    <property type="entry name" value="HisKA"/>
    <property type="match status" value="1"/>
</dbReference>
<dbReference type="EC" id="2.7.13.3" evidence="2"/>
<accession>A0A426TSA4</accession>
<dbReference type="GO" id="GO:0000155">
    <property type="term" value="F:phosphorelay sensor kinase activity"/>
    <property type="evidence" value="ECO:0007669"/>
    <property type="project" value="InterPro"/>
</dbReference>
<dbReference type="InterPro" id="IPR036097">
    <property type="entry name" value="HisK_dim/P_sf"/>
</dbReference>
<dbReference type="InterPro" id="IPR036890">
    <property type="entry name" value="HATPase_C_sf"/>
</dbReference>
<dbReference type="SMART" id="SM00387">
    <property type="entry name" value="HATPase_c"/>
    <property type="match status" value="1"/>
</dbReference>
<proteinExistence type="predicted"/>
<protein>
    <recommendedName>
        <fullName evidence="2">histidine kinase</fullName>
        <ecNumber evidence="2">2.7.13.3</ecNumber>
    </recommendedName>
</protein>
<dbReference type="Pfam" id="PF00512">
    <property type="entry name" value="HisKA"/>
    <property type="match status" value="1"/>
</dbReference>
<comment type="catalytic activity">
    <reaction evidence="1">
        <text>ATP + protein L-histidine = ADP + protein N-phospho-L-histidine.</text>
        <dbReference type="EC" id="2.7.13.3"/>
    </reaction>
</comment>
<evidence type="ECO:0000256" key="6">
    <source>
        <dbReference type="SAM" id="Coils"/>
    </source>
</evidence>
<evidence type="ECO:0000256" key="5">
    <source>
        <dbReference type="ARBA" id="ARBA00023012"/>
    </source>
</evidence>
<dbReference type="EMBL" id="RSAS01000827">
    <property type="protein sequence ID" value="RRR66826.1"/>
    <property type="molecule type" value="Genomic_DNA"/>
</dbReference>
<evidence type="ECO:0000313" key="9">
    <source>
        <dbReference type="EMBL" id="RRR66826.1"/>
    </source>
</evidence>
<dbReference type="CDD" id="cd00130">
    <property type="entry name" value="PAS"/>
    <property type="match status" value="1"/>
</dbReference>
<dbReference type="InterPro" id="IPR000014">
    <property type="entry name" value="PAS"/>
</dbReference>
<dbReference type="CDD" id="cd00082">
    <property type="entry name" value="HisKA"/>
    <property type="match status" value="1"/>
</dbReference>
<dbReference type="InterPro" id="IPR005467">
    <property type="entry name" value="His_kinase_dom"/>
</dbReference>
<sequence>MCGVMQPFTLDAPTQQAALPFVVLDADGRVLALNAAMERIVGQPVAALCGQSFTSLVDAFSREKAAMMVAATLERGAVSDWELNHAQPSGPPLLVSYHTWTWRMPPDDRLALAAMGQPLQAALSLTAQLAATNQQLEGALLQLERTHKELKDAQAQLVRLEKMRALGQLVAGVAHEVNTPLAFVANNLEFLSDVLVQLRALHERYHSLVDAEQGQRLAAAAAEADVEQLWADIAEVLPESREGLSRIASIVQALRAFARPDDPGQQAADLAVGFAGTVRIARAAAPNGVTIHEAYAPLPRIVCNPGQINQVVLNLLTNAVQAVSATGHVTLRTQQEGVWAVVSVSDDGVGMDETTLARLGEPFFTTRPLGSGTGLGLAISRGIAERHGGRLEFTSSPGQGTTARLLLPLT</sequence>
<keyword evidence="4" id="KW-0418">Kinase</keyword>
<dbReference type="InterPro" id="IPR004358">
    <property type="entry name" value="Sig_transdc_His_kin-like_C"/>
</dbReference>
<feature type="coiled-coil region" evidence="6">
    <location>
        <begin position="126"/>
        <end position="163"/>
    </location>
</feature>
<evidence type="ECO:0000256" key="1">
    <source>
        <dbReference type="ARBA" id="ARBA00000085"/>
    </source>
</evidence>
<feature type="domain" description="PAS" evidence="8">
    <location>
        <begin position="20"/>
        <end position="76"/>
    </location>
</feature>
<dbReference type="InterPro" id="IPR003594">
    <property type="entry name" value="HATPase_dom"/>
</dbReference>
<evidence type="ECO:0000259" key="8">
    <source>
        <dbReference type="PROSITE" id="PS50112"/>
    </source>
</evidence>
<name>A0A426TSA4_9CHLR</name>
<dbReference type="Pfam" id="PF02518">
    <property type="entry name" value="HATPase_c"/>
    <property type="match status" value="1"/>
</dbReference>
<dbReference type="PROSITE" id="PS50112">
    <property type="entry name" value="PAS"/>
    <property type="match status" value="1"/>
</dbReference>
<evidence type="ECO:0000256" key="4">
    <source>
        <dbReference type="ARBA" id="ARBA00022777"/>
    </source>
</evidence>
<dbReference type="Gene3D" id="3.30.450.20">
    <property type="entry name" value="PAS domain"/>
    <property type="match status" value="1"/>
</dbReference>
<keyword evidence="5" id="KW-0902">Two-component regulatory system</keyword>
<evidence type="ECO:0000256" key="2">
    <source>
        <dbReference type="ARBA" id="ARBA00012438"/>
    </source>
</evidence>
<dbReference type="Pfam" id="PF08448">
    <property type="entry name" value="PAS_4"/>
    <property type="match status" value="1"/>
</dbReference>
<evidence type="ECO:0000256" key="3">
    <source>
        <dbReference type="ARBA" id="ARBA00022553"/>
    </source>
</evidence>
<dbReference type="SUPFAM" id="SSF55785">
    <property type="entry name" value="PYP-like sensor domain (PAS domain)"/>
    <property type="match status" value="1"/>
</dbReference>
<dbReference type="PROSITE" id="PS50109">
    <property type="entry name" value="HIS_KIN"/>
    <property type="match status" value="1"/>
</dbReference>
<dbReference type="AlphaFoldDB" id="A0A426TSA4"/>
<dbReference type="InterPro" id="IPR003661">
    <property type="entry name" value="HisK_dim/P_dom"/>
</dbReference>
<dbReference type="Proteomes" id="UP000280307">
    <property type="component" value="Unassembled WGS sequence"/>
</dbReference>
<feature type="domain" description="Histidine kinase" evidence="7">
    <location>
        <begin position="172"/>
        <end position="410"/>
    </location>
</feature>
<dbReference type="Gene3D" id="1.10.287.130">
    <property type="match status" value="1"/>
</dbReference>
<dbReference type="SMART" id="SM00091">
    <property type="entry name" value="PAS"/>
    <property type="match status" value="1"/>
</dbReference>
<keyword evidence="3" id="KW-0597">Phosphoprotein</keyword>
<dbReference type="InterPro" id="IPR013656">
    <property type="entry name" value="PAS_4"/>
</dbReference>
<evidence type="ECO:0000313" key="10">
    <source>
        <dbReference type="Proteomes" id="UP000280307"/>
    </source>
</evidence>
<keyword evidence="6" id="KW-0175">Coiled coil</keyword>
<dbReference type="SUPFAM" id="SSF47384">
    <property type="entry name" value="Homodimeric domain of signal transducing histidine kinase"/>
    <property type="match status" value="1"/>
</dbReference>
<reference evidence="9 10" key="1">
    <citation type="submission" date="2018-12" db="EMBL/GenBank/DDBJ databases">
        <title>Genome Sequence of Candidatus Viridilinea halotolerans isolated from saline sulfide-rich spring.</title>
        <authorList>
            <person name="Grouzdev D.S."/>
            <person name="Burganskaya E.I."/>
            <person name="Krutkina M.S."/>
            <person name="Sukhacheva M.V."/>
            <person name="Gorlenko V.M."/>
        </authorList>
    </citation>
    <scope>NUCLEOTIDE SEQUENCE [LARGE SCALE GENOMIC DNA]</scope>
    <source>
        <strain evidence="9">Chok-6</strain>
    </source>
</reference>
<dbReference type="PANTHER" id="PTHR43065:SF50">
    <property type="entry name" value="HISTIDINE KINASE"/>
    <property type="match status" value="1"/>
</dbReference>
<dbReference type="InterPro" id="IPR035965">
    <property type="entry name" value="PAS-like_dom_sf"/>
</dbReference>
<gene>
    <name evidence="9" type="ORF">EI684_20070</name>
</gene>
<comment type="caution">
    <text evidence="9">The sequence shown here is derived from an EMBL/GenBank/DDBJ whole genome shotgun (WGS) entry which is preliminary data.</text>
</comment>
<organism evidence="9 10">
    <name type="scientific">Candidatus Viridilinea halotolerans</name>
    <dbReference type="NCBI Taxonomy" id="2491704"/>
    <lineage>
        <taxon>Bacteria</taxon>
        <taxon>Bacillati</taxon>
        <taxon>Chloroflexota</taxon>
        <taxon>Chloroflexia</taxon>
        <taxon>Chloroflexales</taxon>
        <taxon>Chloroflexineae</taxon>
        <taxon>Oscillochloridaceae</taxon>
        <taxon>Candidatus Viridilinea</taxon>
    </lineage>
</organism>